<sequence>MNSDLQKQIDEVVDELEEIKKTIGNGKHKLSPISKYLTHYSVVRSSGRIEFLFKKILSDKLKDDCIDSHNRIKEFITKDIMDSSCNPKTNIIEKYLSRFDPKWENCFKDSLRRHKDLNTSMNIKSDLNSLVQLRNDIAHGNSCNTSIDTIIKYYKSGTVVLNLLYDVLFQNT</sequence>
<gene>
    <name evidence="2" type="ORF">HMPREF0621_1822</name>
</gene>
<protein>
    <recommendedName>
        <fullName evidence="1">RiboL-PSP-HEPN domain-containing protein</fullName>
    </recommendedName>
</protein>
<dbReference type="InterPro" id="IPR041519">
    <property type="entry name" value="HEPN_RiboL-PSP"/>
</dbReference>
<proteinExistence type="predicted"/>
<dbReference type="OrthoDB" id="7060140at2"/>
<feature type="domain" description="RiboL-PSP-HEPN" evidence="1">
    <location>
        <begin position="10"/>
        <end position="168"/>
    </location>
</feature>
<dbReference type="Proteomes" id="UP000005519">
    <property type="component" value="Unassembled WGS sequence"/>
</dbReference>
<dbReference type="HOGENOM" id="CLU_097552_0_0_6"/>
<dbReference type="EMBL" id="ACZR01000018">
    <property type="protein sequence ID" value="EEX49775.1"/>
    <property type="molecule type" value="Genomic_DNA"/>
</dbReference>
<dbReference type="AlphaFoldDB" id="C9PS48"/>
<reference evidence="2 3" key="1">
    <citation type="submission" date="2009-10" db="EMBL/GenBank/DDBJ databases">
        <authorList>
            <person name="Muzny D."/>
            <person name="Qin X."/>
            <person name="Deng J."/>
            <person name="Jiang H."/>
            <person name="Liu Y."/>
            <person name="Qu J."/>
            <person name="Song X.-Z."/>
            <person name="Zhang L."/>
            <person name="Thornton R."/>
            <person name="Coyle M."/>
            <person name="Francisco L."/>
            <person name="Jackson L."/>
            <person name="Javaid M."/>
            <person name="Korchina V."/>
            <person name="Kovar C."/>
            <person name="Mata R."/>
            <person name="Mathew T."/>
            <person name="Ngo R."/>
            <person name="Nguyen L."/>
            <person name="Nguyen N."/>
            <person name="Okwuonu G."/>
            <person name="Ongeri F."/>
            <person name="Pham C."/>
            <person name="Simmons D."/>
            <person name="Wilczek-Boney K."/>
            <person name="Hale W."/>
            <person name="Jakkamsetti A."/>
            <person name="Pham P."/>
            <person name="Ruth R."/>
            <person name="San Lucas F."/>
            <person name="Warren J."/>
            <person name="Zhang J."/>
            <person name="Zhao Z."/>
            <person name="Zhou C."/>
            <person name="Zhu D."/>
            <person name="Lee S."/>
            <person name="Bess C."/>
            <person name="Blankenburg K."/>
            <person name="Forbes L."/>
            <person name="Fu Q."/>
            <person name="Gubbala S."/>
            <person name="Hirani K."/>
            <person name="Jayaseelan J.C."/>
            <person name="Lara F."/>
            <person name="Munidasa M."/>
            <person name="Palculict T."/>
            <person name="Patil S."/>
            <person name="Pu L.-L."/>
            <person name="Saada N."/>
            <person name="Tang L."/>
            <person name="Weissenberger G."/>
            <person name="Zhu Y."/>
            <person name="Hemphill L."/>
            <person name="Shang Y."/>
            <person name="Youmans B."/>
            <person name="Ayvaz T."/>
            <person name="Ross M."/>
            <person name="Santibanez J."/>
            <person name="Aqrawi P."/>
            <person name="Gross S."/>
            <person name="Joshi V."/>
            <person name="Fowler G."/>
            <person name="Nazareth L."/>
            <person name="Reid J."/>
            <person name="Worley K."/>
            <person name="Petrosino J."/>
            <person name="Highlander S."/>
            <person name="Gibbs R."/>
        </authorList>
    </citation>
    <scope>NUCLEOTIDE SEQUENCE [LARGE SCALE GENOMIC DNA]</scope>
    <source>
        <strain evidence="2 3">ATCC 43325</strain>
    </source>
</reference>
<accession>C9PS48</accession>
<evidence type="ECO:0000313" key="2">
    <source>
        <dbReference type="EMBL" id="EEX49775.1"/>
    </source>
</evidence>
<dbReference type="RefSeq" id="WP_005762913.1">
    <property type="nucleotide sequence ID" value="NZ_GG704810.1"/>
</dbReference>
<keyword evidence="3" id="KW-1185">Reference proteome</keyword>
<dbReference type="Pfam" id="PF18735">
    <property type="entry name" value="HEPN_RiboL-PSP"/>
    <property type="match status" value="1"/>
</dbReference>
<evidence type="ECO:0000259" key="1">
    <source>
        <dbReference type="Pfam" id="PF18735"/>
    </source>
</evidence>
<evidence type="ECO:0000313" key="3">
    <source>
        <dbReference type="Proteomes" id="UP000005519"/>
    </source>
</evidence>
<comment type="caution">
    <text evidence="2">The sequence shown here is derived from an EMBL/GenBank/DDBJ whole genome shotgun (WGS) entry which is preliminary data.</text>
</comment>
<dbReference type="STRING" id="667128.HMPREF0621_1822"/>
<name>C9PS48_9PAST</name>
<organism evidence="2 3">
    <name type="scientific">Pasteurella dagmatis ATCC 43325</name>
    <dbReference type="NCBI Taxonomy" id="667128"/>
    <lineage>
        <taxon>Bacteria</taxon>
        <taxon>Pseudomonadati</taxon>
        <taxon>Pseudomonadota</taxon>
        <taxon>Gammaproteobacteria</taxon>
        <taxon>Pasteurellales</taxon>
        <taxon>Pasteurellaceae</taxon>
        <taxon>Pasteurella</taxon>
    </lineage>
</organism>